<organism evidence="2 3">
    <name type="scientific">Collimonas pratensis</name>
    <dbReference type="NCBI Taxonomy" id="279113"/>
    <lineage>
        <taxon>Bacteria</taxon>
        <taxon>Pseudomonadati</taxon>
        <taxon>Pseudomonadota</taxon>
        <taxon>Betaproteobacteria</taxon>
        <taxon>Burkholderiales</taxon>
        <taxon>Oxalobacteraceae</taxon>
        <taxon>Collimonas</taxon>
    </lineage>
</organism>
<reference evidence="2 3" key="1">
    <citation type="submission" date="2015-11" db="EMBL/GenBank/DDBJ databases">
        <title>Exploring the genomic traits of fungus-feeding bacterial genus Collimonas.</title>
        <authorList>
            <person name="Song C."/>
            <person name="Schmidt R."/>
            <person name="de Jager V."/>
            <person name="Krzyzanowska D."/>
            <person name="Jongedijk E."/>
            <person name="Cankar K."/>
            <person name="Beekwilder J."/>
            <person name="van Veen A."/>
            <person name="de Boer W."/>
            <person name="van Veen J.A."/>
            <person name="Garbeva P."/>
        </authorList>
    </citation>
    <scope>NUCLEOTIDE SEQUENCE [LARGE SCALE GENOMIC DNA]</scope>
    <source>
        <strain evidence="2 3">Ter91</strain>
    </source>
</reference>
<dbReference type="PATRIC" id="fig|279113.9.peg.1809"/>
<dbReference type="Gene3D" id="3.90.226.10">
    <property type="entry name" value="2-enoyl-CoA Hydratase, Chain A, domain 1"/>
    <property type="match status" value="1"/>
</dbReference>
<sequence length="356" mass="37145">MISMLRNLVGVSIFLCAASASAAAMTVHLDQAERTGAGGPDARWIMSLAGEIDAAAPARVKAALARTGPAGVEVYLDSTGGDLLAGMEIGQLLRQARANTHVGRYMTARNDQIAGAGPGVCYSACSLAFLGGVYRYVGAGSQYGVHRVSRASGPAAGDLDTGQIVSAGIARYIRGMGVGQGLLDLLVQQGEHGIYLLSDAEMKALNVVNNGRQPADWSVEITDGGEFLRGMQDTEYGRGKIAFLCDQNKILMFTFDQVGDKAPSLATGSWIHSLLLDGGAMALLDPDSMVADKGELQTFFTLTAEQAGRIAASRSVGHAMRAARDAPALVGFKVDVPAASAQKVRAFINHCMAALP</sequence>
<name>A0A127Q3H6_9BURK</name>
<protein>
    <submittedName>
        <fullName evidence="2">Putative periplasmic-like protein</fullName>
    </submittedName>
</protein>
<dbReference type="SUPFAM" id="SSF52096">
    <property type="entry name" value="ClpP/crotonase"/>
    <property type="match status" value="1"/>
</dbReference>
<accession>A0A127Q3H6</accession>
<dbReference type="AlphaFoldDB" id="A0A127Q3H6"/>
<dbReference type="KEGG" id="cpra:CPter91_1819"/>
<dbReference type="EMBL" id="CP013234">
    <property type="protein sequence ID" value="AMP04192.1"/>
    <property type="molecule type" value="Genomic_DNA"/>
</dbReference>
<evidence type="ECO:0000256" key="1">
    <source>
        <dbReference type="SAM" id="SignalP"/>
    </source>
</evidence>
<gene>
    <name evidence="2" type="ORF">CPter91_1819</name>
</gene>
<feature type="signal peptide" evidence="1">
    <location>
        <begin position="1"/>
        <end position="22"/>
    </location>
</feature>
<dbReference type="InterPro" id="IPR029045">
    <property type="entry name" value="ClpP/crotonase-like_dom_sf"/>
</dbReference>
<evidence type="ECO:0000313" key="2">
    <source>
        <dbReference type="EMBL" id="AMP04192.1"/>
    </source>
</evidence>
<keyword evidence="1" id="KW-0732">Signal</keyword>
<dbReference type="STRING" id="279113.CPter91_1819"/>
<proteinExistence type="predicted"/>
<feature type="chain" id="PRO_5007277524" evidence="1">
    <location>
        <begin position="23"/>
        <end position="356"/>
    </location>
</feature>
<evidence type="ECO:0000313" key="3">
    <source>
        <dbReference type="Proteomes" id="UP000074561"/>
    </source>
</evidence>
<dbReference type="Proteomes" id="UP000074561">
    <property type="component" value="Chromosome"/>
</dbReference>